<keyword evidence="1" id="KW-0472">Membrane</keyword>
<evidence type="ECO:0000313" key="3">
    <source>
        <dbReference type="Proteomes" id="UP000092445"/>
    </source>
</evidence>
<name>A0A1A9ZTP9_GLOPL</name>
<dbReference type="VEuPathDB" id="VectorBase:GPAI024639"/>
<feature type="transmembrane region" description="Helical" evidence="1">
    <location>
        <begin position="174"/>
        <end position="196"/>
    </location>
</feature>
<protein>
    <submittedName>
        <fullName evidence="2">Uncharacterized protein</fullName>
    </submittedName>
</protein>
<organism evidence="2 3">
    <name type="scientific">Glossina pallidipes</name>
    <name type="common">Tsetse fly</name>
    <dbReference type="NCBI Taxonomy" id="7398"/>
    <lineage>
        <taxon>Eukaryota</taxon>
        <taxon>Metazoa</taxon>
        <taxon>Ecdysozoa</taxon>
        <taxon>Arthropoda</taxon>
        <taxon>Hexapoda</taxon>
        <taxon>Insecta</taxon>
        <taxon>Pterygota</taxon>
        <taxon>Neoptera</taxon>
        <taxon>Endopterygota</taxon>
        <taxon>Diptera</taxon>
        <taxon>Brachycera</taxon>
        <taxon>Muscomorpha</taxon>
        <taxon>Hippoboscoidea</taxon>
        <taxon>Glossinidae</taxon>
        <taxon>Glossina</taxon>
    </lineage>
</organism>
<dbReference type="EnsemblMetazoa" id="GPAI024639-RA">
    <property type="protein sequence ID" value="GPAI024639-PA"/>
    <property type="gene ID" value="GPAI024639"/>
</dbReference>
<accession>A0A1A9ZTP9</accession>
<dbReference type="Proteomes" id="UP000092445">
    <property type="component" value="Unassembled WGS sequence"/>
</dbReference>
<keyword evidence="3" id="KW-1185">Reference proteome</keyword>
<dbReference type="AlphaFoldDB" id="A0A1A9ZTP9"/>
<evidence type="ECO:0000256" key="1">
    <source>
        <dbReference type="SAM" id="Phobius"/>
    </source>
</evidence>
<proteinExistence type="predicted"/>
<evidence type="ECO:0000313" key="2">
    <source>
        <dbReference type="EnsemblMetazoa" id="GPAI024639-PA"/>
    </source>
</evidence>
<keyword evidence="1" id="KW-1133">Transmembrane helix</keyword>
<reference evidence="3" key="1">
    <citation type="submission" date="2014-03" db="EMBL/GenBank/DDBJ databases">
        <authorList>
            <person name="Aksoy S."/>
            <person name="Warren W."/>
            <person name="Wilson R.K."/>
        </authorList>
    </citation>
    <scope>NUCLEOTIDE SEQUENCE [LARGE SCALE GENOMIC DNA]</scope>
    <source>
        <strain evidence="3">IAEA</strain>
    </source>
</reference>
<sequence>MEQNFLNSHKISSLHPYGVRNRVPMSGKYVRVMHKMHKMAKTIWKSAELMALSVVQIKRNCTHKRCCNIAIEIRNHNGTTKDVNLTIKHIMNLSSGSGLLYKTKNTHSINYYTTISSDIGTLRLKLYRKYSYKSLVTASRHLHTLHGELGERATVLERGTRIRQCSSYLALQHVIRSFSTIIAYLPLFYVGVYHNFRRSCRRYLKLNYKKGYNAEIAKQTSQHSVMLFRKFEWPGTSTKRGDRHDIVSSGAGDSINDTNIYRGHMRIMLIYTRQDIKRQHNEYMRCTPVQECKRNE</sequence>
<reference evidence="2" key="2">
    <citation type="submission" date="2020-05" db="UniProtKB">
        <authorList>
            <consortium name="EnsemblMetazoa"/>
        </authorList>
    </citation>
    <scope>IDENTIFICATION</scope>
    <source>
        <strain evidence="2">IAEA</strain>
    </source>
</reference>
<keyword evidence="1" id="KW-0812">Transmembrane</keyword>